<sequence>MCGGMSDCRIRALARDHPYRGLGCLTLRIQAPTFLKIQQPHESETTVVAATTAMLIHVMPATRSVGVADFAKSRAHVVGSLAGIAYLVCSLALSAIYLHMIQPSTANDFYWAGFNTTATQTFLADVVNAKLPFVPPGSTASLRFNPSLALLNAYDDSTTTISGHPSAARTALVSTPLDQAVAALRAASFDASFAILFPLCWVDLGRQFGLAITATRQRRCGARDADNAAAYLEVFVRNHAPSGGVRESTYLSDLNATTWTPLRQSAAGRAWLGTFEEFSMLARVDDEVTAWRAAGVTRWTMQVTNGVQAGTLETLTIVTALGLAYNVTAKNIPGRLLSRTQWTTSKAWWGMYNLVYICGILRCSIVRDMPNSIDRMPFDWDSYIVVGPTVTPVNTLVRTTIGPYGMIDIRYVLPPPALIRQVATFQNDLLTTIQQDSHVDTLTLFGQVSEPEVDPVPAAWPTGLTYFGGNPMCMFGSGTKFLQPTFSVGDTCGQAMVATTTLGKTSSLFAWTMSSPSLSPSFRAICSLCVSTETRCLVALQQAKLVFELLWGQGPGTQHSGIAATVAALNISVIQFATQNDTPILLTQNVVDGSGWAYFGWISLYDWVVGTREVYTFEGDRGSVTTVTPAQSAAGLLASPLELPQNACLYVWYITVYATVVLCGVGVVVLMYGAASRPFDGRVLFQFHRVVGSAWIGRPFLFLRGMVAMIVLSTAHMDFVVVGGGLSRLQATPRPWVHVFLLASETNWVSYAAVDFILPLTTTHARSYATLSSVVSFGIVVVWELLSPFAPSLDLEHTCRTTQLGVQVTCKTGIVQVGSANRLLWLCGLHLLSLLASFVAVAMTHQPALTRGTRHLLIPAASQAFLVPDARSTALVVDKTMCLLSGMLPYRGHVFDLNLWMLFRFEHIPQTGYVFSNFTGKRPRPSVTSLVTDVCAVQQSRWLRVRSLFGLLYIVLTVGGSFLFLNLTQSTMANDFWWASFDASTGTQSFLLNWFNRNLHLTRQSQPSRIDDPALGDPNQLYNGSATPILSSSLYPIALQDEVHELSNVVQGLRQMNSCLLPWIFTAYCFVDFAREWEMANSATRQQRCHTTELLNGAVYVEAMLRNADWPTLATCWGPHLDVALFSFLNTTSRGQIWLHSVQTNANTVDNEVHFWHSQQITSFTTQWQNFKSLGVVEHMSVRSALGIAYPLTLKRTNGTFQIPAQTTYKMYWGFANDLVAIGDNESTIAGRSLVRTSANYAFSNATSSGSLEHVYVERSVLAAPLPLGLALVRDTLGPFGSVDMKRVSPPDALTRLYANVTETMNRLLIADTTVAMKYALFPFATTFVAEPSGWDGNLFVGGDLFCGCGTQSTNVPMEFFSPLGTCANLALNRLFVSRESFLKAVVVADLVHANATCVAAICGRETLNPSLCRKGLGIFLPLLQSFQLPPLTAAAQSVKTLIGATLQLQVVQFIKRSSNDNVTFSHVHLFADVDYELWAWMQLFDWVDGKREVISLVGDTGHLTTISGFLNLQSQPPNGLEIPVNVAYYFRRAVQYVTVVLLFVACFVILYILTTLGHVEAWNMLQFNRVSGMVWVGRPLILLRGVTAICLLSTARIELVQSTTGLVTYFSSPTRPWYMTFMSSGEMGWFVYVINDLVSPVTRHFTGIKSANLAWLVAFTWTLVDPVQHQLTIDRHCSVDIIDFQLTCHSGTLAIGSVTRLVSLIGLAIGCSLVCSAIELIVVHPKGGKVHHCHSLLLHATAQHYFRFQGWNDRELYYVDKASAMLTGLISMRRDDVIYIFDIKSWRYFTIDVSMDDGVARDSAIAFAIPLVDA</sequence>
<dbReference type="EMBL" id="CAADRA010005347">
    <property type="protein sequence ID" value="VFT88829.1"/>
    <property type="molecule type" value="Genomic_DNA"/>
</dbReference>
<feature type="transmembrane region" description="Helical" evidence="1">
    <location>
        <begin position="736"/>
        <end position="758"/>
    </location>
</feature>
<keyword evidence="1" id="KW-0472">Membrane</keyword>
<gene>
    <name evidence="3" type="primary">Aste57867_11974</name>
    <name evidence="2" type="ORF">As57867_011929</name>
    <name evidence="3" type="ORF">ASTE57867_11974</name>
</gene>
<dbReference type="EMBL" id="VJMH01005326">
    <property type="protein sequence ID" value="KAF0697328.1"/>
    <property type="molecule type" value="Genomic_DNA"/>
</dbReference>
<keyword evidence="4" id="KW-1185">Reference proteome</keyword>
<feature type="transmembrane region" description="Helical" evidence="1">
    <location>
        <begin position="650"/>
        <end position="674"/>
    </location>
</feature>
<organism evidence="3 4">
    <name type="scientific">Aphanomyces stellatus</name>
    <dbReference type="NCBI Taxonomy" id="120398"/>
    <lineage>
        <taxon>Eukaryota</taxon>
        <taxon>Sar</taxon>
        <taxon>Stramenopiles</taxon>
        <taxon>Oomycota</taxon>
        <taxon>Saprolegniomycetes</taxon>
        <taxon>Saprolegniales</taxon>
        <taxon>Verrucalvaceae</taxon>
        <taxon>Aphanomyces</taxon>
    </lineage>
</organism>
<evidence type="ECO:0000313" key="3">
    <source>
        <dbReference type="EMBL" id="VFT88829.1"/>
    </source>
</evidence>
<keyword evidence="1" id="KW-0812">Transmembrane</keyword>
<feature type="transmembrane region" description="Helical" evidence="1">
    <location>
        <begin position="1702"/>
        <end position="1723"/>
    </location>
</feature>
<feature type="transmembrane region" description="Helical" evidence="1">
    <location>
        <begin position="695"/>
        <end position="716"/>
    </location>
</feature>
<dbReference type="Proteomes" id="UP000332933">
    <property type="component" value="Unassembled WGS sequence"/>
</dbReference>
<proteinExistence type="predicted"/>
<feature type="transmembrane region" description="Helical" evidence="1">
    <location>
        <begin position="948"/>
        <end position="967"/>
    </location>
</feature>
<evidence type="ECO:0000313" key="2">
    <source>
        <dbReference type="EMBL" id="KAF0697328.1"/>
    </source>
</evidence>
<protein>
    <submittedName>
        <fullName evidence="3">Aste57867_11974 protein</fullName>
    </submittedName>
</protein>
<accession>A0A485KWC7</accession>
<reference evidence="2" key="2">
    <citation type="submission" date="2019-06" db="EMBL/GenBank/DDBJ databases">
        <title>Genomics analysis of Aphanomyces spp. identifies a new class of oomycete effector associated with host adaptation.</title>
        <authorList>
            <person name="Gaulin E."/>
        </authorList>
    </citation>
    <scope>NUCLEOTIDE SEQUENCE</scope>
    <source>
        <strain evidence="2">CBS 578.67</strain>
    </source>
</reference>
<feature type="transmembrane region" description="Helical" evidence="1">
    <location>
        <begin position="77"/>
        <end position="98"/>
    </location>
</feature>
<feature type="transmembrane region" description="Helical" evidence="1">
    <location>
        <begin position="1534"/>
        <end position="1555"/>
    </location>
</feature>
<feature type="transmembrane region" description="Helical" evidence="1">
    <location>
        <begin position="1618"/>
        <end position="1635"/>
    </location>
</feature>
<feature type="transmembrane region" description="Helical" evidence="1">
    <location>
        <begin position="1576"/>
        <end position="1598"/>
    </location>
</feature>
<name>A0A485KWC7_9STRA</name>
<evidence type="ECO:0000313" key="4">
    <source>
        <dbReference type="Proteomes" id="UP000332933"/>
    </source>
</evidence>
<feature type="transmembrane region" description="Helical" evidence="1">
    <location>
        <begin position="823"/>
        <end position="844"/>
    </location>
</feature>
<evidence type="ECO:0000256" key="1">
    <source>
        <dbReference type="SAM" id="Phobius"/>
    </source>
</evidence>
<feature type="transmembrane region" description="Helical" evidence="1">
    <location>
        <begin position="765"/>
        <end position="786"/>
    </location>
</feature>
<keyword evidence="1" id="KW-1133">Transmembrane helix</keyword>
<reference evidence="3 4" key="1">
    <citation type="submission" date="2019-03" db="EMBL/GenBank/DDBJ databases">
        <authorList>
            <person name="Gaulin E."/>
            <person name="Dumas B."/>
        </authorList>
    </citation>
    <scope>NUCLEOTIDE SEQUENCE [LARGE SCALE GENOMIC DNA]</scope>
    <source>
        <strain evidence="3">CBS 568.67</strain>
    </source>
</reference>